<name>A0A0E9UGN0_ANGAN</name>
<reference evidence="1" key="1">
    <citation type="submission" date="2014-11" db="EMBL/GenBank/DDBJ databases">
        <authorList>
            <person name="Amaro Gonzalez C."/>
        </authorList>
    </citation>
    <scope>NUCLEOTIDE SEQUENCE</scope>
</reference>
<organism evidence="1">
    <name type="scientific">Anguilla anguilla</name>
    <name type="common">European freshwater eel</name>
    <name type="synonym">Muraena anguilla</name>
    <dbReference type="NCBI Taxonomy" id="7936"/>
    <lineage>
        <taxon>Eukaryota</taxon>
        <taxon>Metazoa</taxon>
        <taxon>Chordata</taxon>
        <taxon>Craniata</taxon>
        <taxon>Vertebrata</taxon>
        <taxon>Euteleostomi</taxon>
        <taxon>Actinopterygii</taxon>
        <taxon>Neopterygii</taxon>
        <taxon>Teleostei</taxon>
        <taxon>Anguilliformes</taxon>
        <taxon>Anguillidae</taxon>
        <taxon>Anguilla</taxon>
    </lineage>
</organism>
<protein>
    <submittedName>
        <fullName evidence="1">Uncharacterized protein</fullName>
    </submittedName>
</protein>
<accession>A0A0E9UGN0</accession>
<dbReference type="AlphaFoldDB" id="A0A0E9UGN0"/>
<proteinExistence type="predicted"/>
<sequence>MDGLNFPASVAATKQTFLSREVWCFMLIVGVDRAIVLHILLKDLSTSSVKGRFWRTWRRRSGGSSQSVLRGVGVLGEFRKCYFCYLFLASHKWNFWPRND</sequence>
<reference evidence="1" key="2">
    <citation type="journal article" date="2015" name="Fish Shellfish Immunol.">
        <title>Early steps in the European eel (Anguilla anguilla)-Vibrio vulnificus interaction in the gills: Role of the RtxA13 toxin.</title>
        <authorList>
            <person name="Callol A."/>
            <person name="Pajuelo D."/>
            <person name="Ebbesson L."/>
            <person name="Teles M."/>
            <person name="MacKenzie S."/>
            <person name="Amaro C."/>
        </authorList>
    </citation>
    <scope>NUCLEOTIDE SEQUENCE</scope>
</reference>
<dbReference type="EMBL" id="GBXM01044444">
    <property type="protein sequence ID" value="JAH64133.1"/>
    <property type="molecule type" value="Transcribed_RNA"/>
</dbReference>
<evidence type="ECO:0000313" key="1">
    <source>
        <dbReference type="EMBL" id="JAH64133.1"/>
    </source>
</evidence>